<feature type="region of interest" description="Disordered" evidence="1">
    <location>
        <begin position="206"/>
        <end position="294"/>
    </location>
</feature>
<dbReference type="Proteomes" id="UP000219813">
    <property type="component" value="Chromosome 10"/>
</dbReference>
<dbReference type="KEGG" id="pmal:PMUG01_10053700"/>
<protein>
    <submittedName>
        <fullName evidence="3">STP1 protein</fullName>
    </submittedName>
</protein>
<feature type="transmembrane region" description="Helical" evidence="2">
    <location>
        <begin position="369"/>
        <end position="392"/>
    </location>
</feature>
<reference evidence="3 4" key="1">
    <citation type="submission" date="2016-06" db="EMBL/GenBank/DDBJ databases">
        <authorList>
            <consortium name="Pathogen Informatics"/>
        </authorList>
    </citation>
    <scope>NUCLEOTIDE SEQUENCE [LARGE SCALE GENOMIC DNA]</scope>
</reference>
<feature type="compositionally biased region" description="Basic and acidic residues" evidence="1">
    <location>
        <begin position="209"/>
        <end position="228"/>
    </location>
</feature>
<evidence type="ECO:0000256" key="1">
    <source>
        <dbReference type="SAM" id="MobiDB-lite"/>
    </source>
</evidence>
<dbReference type="EMBL" id="LT594631">
    <property type="protein sequence ID" value="SCN45365.1"/>
    <property type="molecule type" value="Genomic_DNA"/>
</dbReference>
<accession>A0A1D3RJJ0</accession>
<organism evidence="3 4">
    <name type="scientific">Plasmodium malariae</name>
    <dbReference type="NCBI Taxonomy" id="5858"/>
    <lineage>
        <taxon>Eukaryota</taxon>
        <taxon>Sar</taxon>
        <taxon>Alveolata</taxon>
        <taxon>Apicomplexa</taxon>
        <taxon>Aconoidasida</taxon>
        <taxon>Haemosporida</taxon>
        <taxon>Plasmodiidae</taxon>
        <taxon>Plasmodium</taxon>
        <taxon>Plasmodium (Plasmodium)</taxon>
    </lineage>
</organism>
<evidence type="ECO:0000313" key="3">
    <source>
        <dbReference type="EMBL" id="SCN45365.1"/>
    </source>
</evidence>
<dbReference type="OrthoDB" id="376328at2759"/>
<dbReference type="RefSeq" id="XP_028862296.1">
    <property type="nucleotide sequence ID" value="XM_029005737.1"/>
</dbReference>
<keyword evidence="2" id="KW-0472">Membrane</keyword>
<dbReference type="GeneID" id="39869540"/>
<keyword evidence="4" id="KW-1185">Reference proteome</keyword>
<name>A0A1D3RJJ0_PLAMA</name>
<feature type="compositionally biased region" description="Polar residues" evidence="1">
    <location>
        <begin position="266"/>
        <end position="277"/>
    </location>
</feature>
<keyword evidence="2" id="KW-0812">Transmembrane</keyword>
<evidence type="ECO:0000256" key="2">
    <source>
        <dbReference type="SAM" id="Phobius"/>
    </source>
</evidence>
<proteinExistence type="predicted"/>
<keyword evidence="2" id="KW-1133">Transmembrane helix</keyword>
<feature type="compositionally biased region" description="Basic and acidic residues" evidence="1">
    <location>
        <begin position="237"/>
        <end position="265"/>
    </location>
</feature>
<evidence type="ECO:0000313" key="4">
    <source>
        <dbReference type="Proteomes" id="UP000219813"/>
    </source>
</evidence>
<dbReference type="VEuPathDB" id="PlasmoDB:PmUG01_10053700"/>
<dbReference type="AlphaFoldDB" id="A0A1D3RJJ0"/>
<sequence length="763" mass="90045">MDNCFSKYYSSYGLQTLMIYGLLQFKNIENEIKQKTSSLINQHDKNKFREGCRDLANYLINNNNPPRNYSYYKKTWKGALNYWLKNYYRNLDKHGGCPLILEEKDKKFLKLKYEEVDFCEMKNEYLREIKRLSKKSKDSDTYRSKCNAYNAWIDQKMKDFEQKKNLFRTCYQKTKKNARSEFICDLMDPNTFEKLSDCHVQNNISSREAVSEKSEKGSQTQDQEKPDDPTISQESPKQGEKTHSAEKADIEVIPENKQESQKELPSKTSPELQTNLHISTSESSDIERESSSTGDIQFRTSEYHAEAGALPSEFPKILIQSDPASPTSDIHKVTQNVLTPEGSATNSISPDLHMSSIILGPTENPYNPYVSFILTSFLVIILFTIFIKYALIGRFKKKKNIKRKQVTFLRILLPSLSDKKGKYLTHYHTKSTLYDDEEIIKKLKIHQHNTIKNTNILKRKKERFKTIIEVHMEVLEEFKNEKWEYEKGEFLDLCLELFAKAEYSTYRNLTNEELIMENTKSINDIKKQKIIWNKWVKEHSNISEKLKKTNWFNNLKNEWKNEKDFIKNSVQLKMNFSNENQKFSFLEKEKDLWKKWISKKHMIIEQYLQQKWFDEFTQEFLNMSDEYVNEESKNNISLLNSEELQSKEFHEELYSYIKKKLIAKMCILVFMIVLEDCKTEDFIKNKESHLDNSINDWKTDANLGRKSDAPKQVIDVNDTALEHRKNGQISAQTGENIFRQEIEEWIKEDDTGANSIYNDNSVE</sequence>
<gene>
    <name evidence="3" type="primary">PmUG01_10053700</name>
    <name evidence="3" type="ORF">PMUG01_10053700</name>
</gene>